<dbReference type="EMBL" id="CP144107">
    <property type="protein sequence ID" value="WWC92298.1"/>
    <property type="molecule type" value="Genomic_DNA"/>
</dbReference>
<protein>
    <submittedName>
        <fullName evidence="2">Uncharacterized protein</fullName>
    </submittedName>
</protein>
<evidence type="ECO:0000256" key="1">
    <source>
        <dbReference type="SAM" id="Coils"/>
    </source>
</evidence>
<name>A0AAX4K5E3_9TREE</name>
<dbReference type="GeneID" id="91097921"/>
<organism evidence="2 3">
    <name type="scientific">Kwoniella dendrophila CBS 6074</name>
    <dbReference type="NCBI Taxonomy" id="1295534"/>
    <lineage>
        <taxon>Eukaryota</taxon>
        <taxon>Fungi</taxon>
        <taxon>Dikarya</taxon>
        <taxon>Basidiomycota</taxon>
        <taxon>Agaricomycotina</taxon>
        <taxon>Tremellomycetes</taxon>
        <taxon>Tremellales</taxon>
        <taxon>Cryptococcaceae</taxon>
        <taxon>Kwoniella</taxon>
    </lineage>
</organism>
<evidence type="ECO:0000313" key="3">
    <source>
        <dbReference type="Proteomes" id="UP001355207"/>
    </source>
</evidence>
<dbReference type="RefSeq" id="XP_066079060.1">
    <property type="nucleotide sequence ID" value="XM_066222963.1"/>
</dbReference>
<dbReference type="Proteomes" id="UP001355207">
    <property type="component" value="Chromosome 10"/>
</dbReference>
<gene>
    <name evidence="2" type="ORF">L201_007252</name>
</gene>
<keyword evidence="3" id="KW-1185">Reference proteome</keyword>
<dbReference type="AlphaFoldDB" id="A0AAX4K5E3"/>
<keyword evidence="1" id="KW-0175">Coiled coil</keyword>
<reference evidence="2 3" key="1">
    <citation type="submission" date="2024-01" db="EMBL/GenBank/DDBJ databases">
        <title>Comparative genomics of Cryptococcus and Kwoniella reveals pathogenesis evolution and contrasting modes of karyotype evolution via chromosome fusion or intercentromeric recombination.</title>
        <authorList>
            <person name="Coelho M.A."/>
            <person name="David-Palma M."/>
            <person name="Shea T."/>
            <person name="Bowers K."/>
            <person name="McGinley-Smith S."/>
            <person name="Mohammad A.W."/>
            <person name="Gnirke A."/>
            <person name="Yurkov A.M."/>
            <person name="Nowrousian M."/>
            <person name="Sun S."/>
            <person name="Cuomo C.A."/>
            <person name="Heitman J."/>
        </authorList>
    </citation>
    <scope>NUCLEOTIDE SEQUENCE [LARGE SCALE GENOMIC DNA]</scope>
    <source>
        <strain evidence="2 3">CBS 6074</strain>
    </source>
</reference>
<feature type="coiled-coil region" evidence="1">
    <location>
        <begin position="29"/>
        <end position="59"/>
    </location>
</feature>
<sequence>MLFGDKKELFTENLIKEAKHYIGDWIKSKKIADNLNKSLNEELRELEKEEDHLSMVKSKFGLDGSTLMSTKSVTNHDQLSQSQFQLIMKTIEKEIQDETKRLSTKRYNLEGKSSSLIRNNIGLNLISTNFKETYEKNWNHIKYIEELSENQLLNTISSIAIINGTIEDLKLKDEWINLIRIDTDIRRKKSFLE</sequence>
<proteinExistence type="predicted"/>
<evidence type="ECO:0000313" key="2">
    <source>
        <dbReference type="EMBL" id="WWC92298.1"/>
    </source>
</evidence>
<accession>A0AAX4K5E3</accession>